<comment type="similarity">
    <text evidence="2 5">Belongs to the pseudouridine synthase TruB family. Type 1 subfamily.</text>
</comment>
<gene>
    <name evidence="5" type="primary">truB</name>
    <name evidence="8" type="ORF">A3D08_03555</name>
</gene>
<evidence type="ECO:0000313" key="9">
    <source>
        <dbReference type="Proteomes" id="UP000178098"/>
    </source>
</evidence>
<feature type="active site" description="Nucleophile" evidence="5">
    <location>
        <position position="39"/>
    </location>
</feature>
<dbReference type="CDD" id="cd02573">
    <property type="entry name" value="PseudoU_synth_EcTruB"/>
    <property type="match status" value="1"/>
</dbReference>
<comment type="catalytic activity">
    <reaction evidence="1 5">
        <text>uridine(55) in tRNA = pseudouridine(55) in tRNA</text>
        <dbReference type="Rhea" id="RHEA:42532"/>
        <dbReference type="Rhea" id="RHEA-COMP:10101"/>
        <dbReference type="Rhea" id="RHEA-COMP:10102"/>
        <dbReference type="ChEBI" id="CHEBI:65314"/>
        <dbReference type="ChEBI" id="CHEBI:65315"/>
        <dbReference type="EC" id="5.4.99.25"/>
    </reaction>
</comment>
<comment type="function">
    <text evidence="5">Responsible for synthesis of pseudouridine from uracil-55 in the psi GC loop of transfer RNAs.</text>
</comment>
<reference evidence="8 9" key="1">
    <citation type="journal article" date="2016" name="Nat. Commun.">
        <title>Thousands of microbial genomes shed light on interconnected biogeochemical processes in an aquifer system.</title>
        <authorList>
            <person name="Anantharaman K."/>
            <person name="Brown C.T."/>
            <person name="Hug L.A."/>
            <person name="Sharon I."/>
            <person name="Castelle C.J."/>
            <person name="Probst A.J."/>
            <person name="Thomas B.C."/>
            <person name="Singh A."/>
            <person name="Wilkins M.J."/>
            <person name="Karaoz U."/>
            <person name="Brodie E.L."/>
            <person name="Williams K.H."/>
            <person name="Hubbard S.S."/>
            <person name="Banfield J.F."/>
        </authorList>
    </citation>
    <scope>NUCLEOTIDE SEQUENCE [LARGE SCALE GENOMIC DNA]</scope>
</reference>
<sequence>MKKGIIAVYKPKGISSYDVIRKLKQTFPGEKIGHGGTLDPLAEGVLVVGIGQDATRQLGEVLKGTQKEYEVIIKLGEISETDDSEGPIHTGSDIKPSLSRVTDVLQQFMGEILQTPPQYSAVKVHGKPAYLRMRRGEKVVLEPRRVEILTIDVQSYQYPFFTLRIVCGSGVYIRSLARDIGSALKTGAYVYELKRTRVGDFTEEGSSII</sequence>
<dbReference type="Gene3D" id="3.30.2350.10">
    <property type="entry name" value="Pseudouridine synthase"/>
    <property type="match status" value="1"/>
</dbReference>
<evidence type="ECO:0000259" key="7">
    <source>
        <dbReference type="Pfam" id="PF16198"/>
    </source>
</evidence>
<dbReference type="PANTHER" id="PTHR13767">
    <property type="entry name" value="TRNA-PSEUDOURIDINE SYNTHASE"/>
    <property type="match status" value="1"/>
</dbReference>
<feature type="domain" description="Pseudouridine synthase II N-terminal" evidence="6">
    <location>
        <begin position="25"/>
        <end position="173"/>
    </location>
</feature>
<dbReference type="EMBL" id="MFZT01000028">
    <property type="protein sequence ID" value="OGK31178.1"/>
    <property type="molecule type" value="Genomic_DNA"/>
</dbReference>
<dbReference type="PANTHER" id="PTHR13767:SF2">
    <property type="entry name" value="PSEUDOURIDYLATE SYNTHASE TRUB1"/>
    <property type="match status" value="1"/>
</dbReference>
<dbReference type="SUPFAM" id="SSF55120">
    <property type="entry name" value="Pseudouridine synthase"/>
    <property type="match status" value="1"/>
</dbReference>
<evidence type="ECO:0000256" key="2">
    <source>
        <dbReference type="ARBA" id="ARBA00005642"/>
    </source>
</evidence>
<dbReference type="InterPro" id="IPR020103">
    <property type="entry name" value="PsdUridine_synth_cat_dom_sf"/>
</dbReference>
<organism evidence="8 9">
    <name type="scientific">Candidatus Roizmanbacteria bacterium RIFCSPHIGHO2_02_FULL_43_11</name>
    <dbReference type="NCBI Taxonomy" id="1802043"/>
    <lineage>
        <taxon>Bacteria</taxon>
        <taxon>Candidatus Roizmaniibacteriota</taxon>
    </lineage>
</organism>
<dbReference type="EC" id="5.4.99.25" evidence="5"/>
<comment type="caution">
    <text evidence="8">The sequence shown here is derived from an EMBL/GenBank/DDBJ whole genome shotgun (WGS) entry which is preliminary data.</text>
</comment>
<dbReference type="InterPro" id="IPR032819">
    <property type="entry name" value="TruB_C"/>
</dbReference>
<dbReference type="AlphaFoldDB" id="A0A1F7HIX5"/>
<dbReference type="Pfam" id="PF01509">
    <property type="entry name" value="TruB_N"/>
    <property type="match status" value="1"/>
</dbReference>
<keyword evidence="3 5" id="KW-0819">tRNA processing</keyword>
<evidence type="ECO:0000256" key="4">
    <source>
        <dbReference type="ARBA" id="ARBA00023235"/>
    </source>
</evidence>
<evidence type="ECO:0000313" key="8">
    <source>
        <dbReference type="EMBL" id="OGK31178.1"/>
    </source>
</evidence>
<dbReference type="Proteomes" id="UP000178098">
    <property type="component" value="Unassembled WGS sequence"/>
</dbReference>
<dbReference type="HAMAP" id="MF_01080">
    <property type="entry name" value="TruB_bact"/>
    <property type="match status" value="1"/>
</dbReference>
<evidence type="ECO:0000256" key="5">
    <source>
        <dbReference type="HAMAP-Rule" id="MF_01080"/>
    </source>
</evidence>
<proteinExistence type="inferred from homology"/>
<feature type="domain" description="tRNA pseudouridylate synthase B C-terminal" evidence="7">
    <location>
        <begin position="174"/>
        <end position="204"/>
    </location>
</feature>
<protein>
    <recommendedName>
        <fullName evidence="5">tRNA pseudouridine synthase B</fullName>
        <ecNumber evidence="5">5.4.99.25</ecNumber>
    </recommendedName>
    <alternativeName>
        <fullName evidence="5">tRNA pseudouridine(55) synthase</fullName>
        <shortName evidence="5">Psi55 synthase</shortName>
    </alternativeName>
    <alternativeName>
        <fullName evidence="5">tRNA pseudouridylate synthase</fullName>
    </alternativeName>
    <alternativeName>
        <fullName evidence="5">tRNA-uridine isomerase</fullName>
    </alternativeName>
</protein>
<dbReference type="GO" id="GO:0003723">
    <property type="term" value="F:RNA binding"/>
    <property type="evidence" value="ECO:0007669"/>
    <property type="project" value="InterPro"/>
</dbReference>
<accession>A0A1F7HIX5</accession>
<dbReference type="Pfam" id="PF16198">
    <property type="entry name" value="TruB_C_2"/>
    <property type="match status" value="1"/>
</dbReference>
<dbReference type="NCBIfam" id="TIGR00431">
    <property type="entry name" value="TruB"/>
    <property type="match status" value="1"/>
</dbReference>
<evidence type="ECO:0000259" key="6">
    <source>
        <dbReference type="Pfam" id="PF01509"/>
    </source>
</evidence>
<evidence type="ECO:0000256" key="1">
    <source>
        <dbReference type="ARBA" id="ARBA00000385"/>
    </source>
</evidence>
<name>A0A1F7HIX5_9BACT</name>
<dbReference type="GO" id="GO:1990481">
    <property type="term" value="P:mRNA pseudouridine synthesis"/>
    <property type="evidence" value="ECO:0007669"/>
    <property type="project" value="TreeGrafter"/>
</dbReference>
<dbReference type="InterPro" id="IPR014780">
    <property type="entry name" value="tRNA_psdUridine_synth_TruB"/>
</dbReference>
<dbReference type="InterPro" id="IPR002501">
    <property type="entry name" value="PsdUridine_synth_N"/>
</dbReference>
<dbReference type="GO" id="GO:0160148">
    <property type="term" value="F:tRNA pseudouridine(55) synthase activity"/>
    <property type="evidence" value="ECO:0007669"/>
    <property type="project" value="UniProtKB-EC"/>
</dbReference>
<keyword evidence="4 5" id="KW-0413">Isomerase</keyword>
<evidence type="ECO:0000256" key="3">
    <source>
        <dbReference type="ARBA" id="ARBA00022694"/>
    </source>
</evidence>
<dbReference type="GO" id="GO:0031119">
    <property type="term" value="P:tRNA pseudouridine synthesis"/>
    <property type="evidence" value="ECO:0007669"/>
    <property type="project" value="UniProtKB-UniRule"/>
</dbReference>